<dbReference type="Proteomes" id="UP000077623">
    <property type="component" value="Unassembled WGS sequence"/>
</dbReference>
<dbReference type="STRING" id="432608.A6V39_00770"/>
<comment type="caution">
    <text evidence="1">The sequence shown here is derived from an EMBL/GenBank/DDBJ whole genome shotgun (WGS) entry which is preliminary data.</text>
</comment>
<dbReference type="RefSeq" id="WP_187149819.1">
    <property type="nucleotide sequence ID" value="NZ_LWUJ01000010.1"/>
</dbReference>
<evidence type="ECO:0000313" key="2">
    <source>
        <dbReference type="Proteomes" id="UP000077623"/>
    </source>
</evidence>
<keyword evidence="2" id="KW-1185">Reference proteome</keyword>
<proteinExistence type="predicted"/>
<organism evidence="1 2">
    <name type="scientific">Candidatus Mycoplasma haematobovis</name>
    <dbReference type="NCBI Taxonomy" id="432608"/>
    <lineage>
        <taxon>Bacteria</taxon>
        <taxon>Bacillati</taxon>
        <taxon>Mycoplasmatota</taxon>
        <taxon>Mollicutes</taxon>
        <taxon>Mycoplasmataceae</taxon>
        <taxon>Mycoplasma</taxon>
    </lineage>
</organism>
<dbReference type="EMBL" id="LWUJ01000010">
    <property type="protein sequence ID" value="OAL10584.1"/>
    <property type="molecule type" value="Genomic_DNA"/>
</dbReference>
<accession>A0A1A9QEM4</accession>
<reference evidence="2" key="1">
    <citation type="submission" date="2016-04" db="EMBL/GenBank/DDBJ databases">
        <authorList>
            <person name="Quiroz-Castaneda R.E."/>
            <person name="Martinez-Ocampo F."/>
        </authorList>
    </citation>
    <scope>NUCLEOTIDE SEQUENCE [LARGE SCALE GENOMIC DNA]</scope>
    <source>
        <strain evidence="2">INIFAP01</strain>
    </source>
</reference>
<name>A0A1A9QEM4_9MOLU</name>
<evidence type="ECO:0000313" key="1">
    <source>
        <dbReference type="EMBL" id="OAL10584.1"/>
    </source>
</evidence>
<dbReference type="AlphaFoldDB" id="A0A1A9QEM4"/>
<protein>
    <submittedName>
        <fullName evidence="1">Uncharacterized protein</fullName>
    </submittedName>
</protein>
<sequence>MPSATKIIATVAGVSTVGGGVGLSIHLLNKYPTISTKLTSEGFELASTEQDWTKLSEAHNKLVAPTDKVFKEEGTANKDWKWLKSKCEKALSSEENDQTNYKLARQWCVKETDVNAILGKTKGKFKILSSNTTSADSNSWSEKVQNLNQDTTAISALGLQKTGTKNISFDDLKGKCTSILTTKTTAGDFNDKFELAKKWCFISNTAS</sequence>
<gene>
    <name evidence="1" type="ORF">A6V39_00770</name>
</gene>